<evidence type="ECO:0000313" key="6">
    <source>
        <dbReference type="Proteomes" id="UP000189703"/>
    </source>
</evidence>
<dbReference type="AlphaFoldDB" id="A0A1U8BBX4"/>
<dbReference type="STRING" id="4432.A0A1U8BBX4"/>
<dbReference type="OMA" id="CKACINA"/>
<dbReference type="PROSITE" id="PS50089">
    <property type="entry name" value="ZF_RING_2"/>
    <property type="match status" value="1"/>
</dbReference>
<evidence type="ECO:0000256" key="1">
    <source>
        <dbReference type="ARBA" id="ARBA00022723"/>
    </source>
</evidence>
<evidence type="ECO:0000256" key="4">
    <source>
        <dbReference type="PROSITE-ProRule" id="PRU00175"/>
    </source>
</evidence>
<dbReference type="PROSITE" id="PS00518">
    <property type="entry name" value="ZF_RING_1"/>
    <property type="match status" value="1"/>
</dbReference>
<dbReference type="SMART" id="SM00184">
    <property type="entry name" value="RING"/>
    <property type="match status" value="1"/>
</dbReference>
<evidence type="ECO:0000256" key="2">
    <source>
        <dbReference type="ARBA" id="ARBA00022771"/>
    </source>
</evidence>
<dbReference type="PANTHER" id="PTHR47094:SF1">
    <property type="entry name" value="RING-TYPE E3 UBIQUITIN TRANSFERASE"/>
    <property type="match status" value="1"/>
</dbReference>
<dbReference type="InterPro" id="IPR001841">
    <property type="entry name" value="Znf_RING"/>
</dbReference>
<dbReference type="InterPro" id="IPR013083">
    <property type="entry name" value="Znf_RING/FYVE/PHD"/>
</dbReference>
<protein>
    <submittedName>
        <fullName evidence="7 8">Uncharacterized RING finger protein C548.05c-like</fullName>
    </submittedName>
</protein>
<dbReference type="eggNOG" id="KOG0320">
    <property type="taxonomic scope" value="Eukaryota"/>
</dbReference>
<dbReference type="GO" id="GO:0008270">
    <property type="term" value="F:zinc ion binding"/>
    <property type="evidence" value="ECO:0007669"/>
    <property type="project" value="UniProtKB-KW"/>
</dbReference>
<dbReference type="GO" id="GO:0006511">
    <property type="term" value="P:ubiquitin-dependent protein catabolic process"/>
    <property type="evidence" value="ECO:0000318"/>
    <property type="project" value="GO_Central"/>
</dbReference>
<dbReference type="KEGG" id="nnu:104609432"/>
<dbReference type="RefSeq" id="XP_010274051.1">
    <property type="nucleotide sequence ID" value="XM_010275749.2"/>
</dbReference>
<dbReference type="SUPFAM" id="SSF57850">
    <property type="entry name" value="RING/U-box"/>
    <property type="match status" value="1"/>
</dbReference>
<dbReference type="Proteomes" id="UP000189703">
    <property type="component" value="Unplaced"/>
</dbReference>
<name>A0A1U8BBX4_NELNU</name>
<keyword evidence="3" id="KW-0862">Zinc</keyword>
<gene>
    <name evidence="7 8 9" type="primary">LOC104609432</name>
</gene>
<evidence type="ECO:0000256" key="3">
    <source>
        <dbReference type="ARBA" id="ARBA00022833"/>
    </source>
</evidence>
<evidence type="ECO:0000313" key="8">
    <source>
        <dbReference type="RefSeq" id="XP_010274051.1"/>
    </source>
</evidence>
<dbReference type="InterPro" id="IPR049627">
    <property type="entry name" value="SLX8"/>
</dbReference>
<dbReference type="GO" id="GO:0061630">
    <property type="term" value="F:ubiquitin protein ligase activity"/>
    <property type="evidence" value="ECO:0007669"/>
    <property type="project" value="InterPro"/>
</dbReference>
<dbReference type="PANTHER" id="PTHR47094">
    <property type="entry name" value="ELFLESS, ISOFORM B"/>
    <property type="match status" value="1"/>
</dbReference>
<dbReference type="OrthoDB" id="6105938at2759"/>
<organism evidence="6 7">
    <name type="scientific">Nelumbo nucifera</name>
    <name type="common">Sacred lotus</name>
    <dbReference type="NCBI Taxonomy" id="4432"/>
    <lineage>
        <taxon>Eukaryota</taxon>
        <taxon>Viridiplantae</taxon>
        <taxon>Streptophyta</taxon>
        <taxon>Embryophyta</taxon>
        <taxon>Tracheophyta</taxon>
        <taxon>Spermatophyta</taxon>
        <taxon>Magnoliopsida</taxon>
        <taxon>Proteales</taxon>
        <taxon>Nelumbonaceae</taxon>
        <taxon>Nelumbo</taxon>
    </lineage>
</organism>
<evidence type="ECO:0000313" key="9">
    <source>
        <dbReference type="RefSeq" id="XP_010274052.1"/>
    </source>
</evidence>
<dbReference type="InterPro" id="IPR017907">
    <property type="entry name" value="Znf_RING_CS"/>
</dbReference>
<reference evidence="7 8" key="1">
    <citation type="submission" date="2025-04" db="UniProtKB">
        <authorList>
            <consortium name="RefSeq"/>
        </authorList>
    </citation>
    <scope>IDENTIFICATION</scope>
</reference>
<keyword evidence="2 4" id="KW-0863">Zinc-finger</keyword>
<sequence length="230" mass="25776">MSTCGSRRPLKGYVRDTRRRKMVLDVDLNDTPPGETRIQAEISAGLDHQEIGTSHRGRGVLPPATIDVEAIDDEVVISSPRSFAEARNKSRRSQGVMVILDEDSEVHQGHSEEPITQLALNSYNKRRRVPSNQRIINCELYINLEGNHNAKRKNDFKSPELPQSAPPPKEPTFNCPVCMGPLVEEMSTKCGHIFCKKCIKAAIQAQSKCPTCRRKLTMKDIIRVYLPATS</sequence>
<keyword evidence="1" id="KW-0479">Metal-binding</keyword>
<dbReference type="GeneID" id="104609432"/>
<evidence type="ECO:0000259" key="5">
    <source>
        <dbReference type="PROSITE" id="PS50089"/>
    </source>
</evidence>
<dbReference type="RefSeq" id="XP_010274050.1">
    <property type="nucleotide sequence ID" value="XM_010275748.1"/>
</dbReference>
<dbReference type="Gene3D" id="3.30.40.10">
    <property type="entry name" value="Zinc/RING finger domain, C3HC4 (zinc finger)"/>
    <property type="match status" value="1"/>
</dbReference>
<accession>A0A1U8BBX4</accession>
<dbReference type="RefSeq" id="XP_010274052.1">
    <property type="nucleotide sequence ID" value="XM_010275750.2"/>
</dbReference>
<evidence type="ECO:0000313" key="7">
    <source>
        <dbReference type="RefSeq" id="XP_010274050.1"/>
    </source>
</evidence>
<dbReference type="GO" id="GO:0032183">
    <property type="term" value="F:SUMO binding"/>
    <property type="evidence" value="ECO:0000318"/>
    <property type="project" value="GO_Central"/>
</dbReference>
<feature type="domain" description="RING-type" evidence="5">
    <location>
        <begin position="175"/>
        <end position="213"/>
    </location>
</feature>
<dbReference type="Pfam" id="PF13923">
    <property type="entry name" value="zf-C3HC4_2"/>
    <property type="match status" value="1"/>
</dbReference>
<keyword evidence="6" id="KW-1185">Reference proteome</keyword>
<dbReference type="GO" id="GO:0005634">
    <property type="term" value="C:nucleus"/>
    <property type="evidence" value="ECO:0000318"/>
    <property type="project" value="GO_Central"/>
</dbReference>
<proteinExistence type="predicted"/>